<keyword evidence="2" id="KW-1185">Reference proteome</keyword>
<evidence type="ECO:0000313" key="2">
    <source>
        <dbReference type="Proteomes" id="UP000634136"/>
    </source>
</evidence>
<sequence length="85" mass="9686">MANPLDMMIPTKQPPSCSNLKQLLIKEFANISVKFEETDYYLDAVMGACYSHLASSHTRCKQLKEEQERLHLKLVDPTGCNDRLS</sequence>
<protein>
    <submittedName>
        <fullName evidence="1">Uncharacterized protein</fullName>
    </submittedName>
</protein>
<dbReference type="AlphaFoldDB" id="A0A834WKR6"/>
<name>A0A834WKR6_9FABA</name>
<gene>
    <name evidence="1" type="ORF">G2W53_018089</name>
</gene>
<dbReference type="Proteomes" id="UP000634136">
    <property type="component" value="Unassembled WGS sequence"/>
</dbReference>
<accession>A0A834WKR6</accession>
<proteinExistence type="predicted"/>
<dbReference type="EMBL" id="JAAIUW010000006">
    <property type="protein sequence ID" value="KAF7826925.1"/>
    <property type="molecule type" value="Genomic_DNA"/>
</dbReference>
<comment type="caution">
    <text evidence="1">The sequence shown here is derived from an EMBL/GenBank/DDBJ whole genome shotgun (WGS) entry which is preliminary data.</text>
</comment>
<evidence type="ECO:0000313" key="1">
    <source>
        <dbReference type="EMBL" id="KAF7826925.1"/>
    </source>
</evidence>
<organism evidence="1 2">
    <name type="scientific">Senna tora</name>
    <dbReference type="NCBI Taxonomy" id="362788"/>
    <lineage>
        <taxon>Eukaryota</taxon>
        <taxon>Viridiplantae</taxon>
        <taxon>Streptophyta</taxon>
        <taxon>Embryophyta</taxon>
        <taxon>Tracheophyta</taxon>
        <taxon>Spermatophyta</taxon>
        <taxon>Magnoliopsida</taxon>
        <taxon>eudicotyledons</taxon>
        <taxon>Gunneridae</taxon>
        <taxon>Pentapetalae</taxon>
        <taxon>rosids</taxon>
        <taxon>fabids</taxon>
        <taxon>Fabales</taxon>
        <taxon>Fabaceae</taxon>
        <taxon>Caesalpinioideae</taxon>
        <taxon>Cassia clade</taxon>
        <taxon>Senna</taxon>
    </lineage>
</organism>
<reference evidence="1" key="1">
    <citation type="submission" date="2020-09" db="EMBL/GenBank/DDBJ databases">
        <title>Genome-Enabled Discovery of Anthraquinone Biosynthesis in Senna tora.</title>
        <authorList>
            <person name="Kang S.-H."/>
            <person name="Pandey R.P."/>
            <person name="Lee C.-M."/>
            <person name="Sim J.-S."/>
            <person name="Jeong J.-T."/>
            <person name="Choi B.-S."/>
            <person name="Jung M."/>
            <person name="Ginzburg D."/>
            <person name="Zhao K."/>
            <person name="Won S.Y."/>
            <person name="Oh T.-J."/>
            <person name="Yu Y."/>
            <person name="Kim N.-H."/>
            <person name="Lee O.R."/>
            <person name="Lee T.-H."/>
            <person name="Bashyal P."/>
            <person name="Kim T.-S."/>
            <person name="Lee W.-H."/>
            <person name="Kawkins C."/>
            <person name="Kim C.-K."/>
            <person name="Kim J.S."/>
            <person name="Ahn B.O."/>
            <person name="Rhee S.Y."/>
            <person name="Sohng J.K."/>
        </authorList>
    </citation>
    <scope>NUCLEOTIDE SEQUENCE</scope>
    <source>
        <tissue evidence="1">Leaf</tissue>
    </source>
</reference>